<evidence type="ECO:0000313" key="2">
    <source>
        <dbReference type="EMBL" id="QDO88191.1"/>
    </source>
</evidence>
<dbReference type="KEGG" id="orz:FNH13_07415"/>
<dbReference type="InterPro" id="IPR005183">
    <property type="entry name" value="DUF305_CopM-like"/>
</dbReference>
<dbReference type="Gene3D" id="1.20.1260.10">
    <property type="match status" value="1"/>
</dbReference>
<evidence type="ECO:0000259" key="1">
    <source>
        <dbReference type="Pfam" id="PF03713"/>
    </source>
</evidence>
<gene>
    <name evidence="2" type="ORF">FNH13_07415</name>
</gene>
<dbReference type="PANTHER" id="PTHR36933:SF1">
    <property type="entry name" value="SLL0788 PROTEIN"/>
    <property type="match status" value="1"/>
</dbReference>
<proteinExistence type="predicted"/>
<name>A0A516G9I7_9MICO</name>
<keyword evidence="3" id="KW-1185">Reference proteome</keyword>
<dbReference type="InterPro" id="IPR012347">
    <property type="entry name" value="Ferritin-like"/>
</dbReference>
<dbReference type="EMBL" id="CP041616">
    <property type="protein sequence ID" value="QDO88191.1"/>
    <property type="molecule type" value="Genomic_DNA"/>
</dbReference>
<dbReference type="Proteomes" id="UP000315395">
    <property type="component" value="Chromosome"/>
</dbReference>
<feature type="domain" description="DUF305" evidence="1">
    <location>
        <begin position="65"/>
        <end position="217"/>
    </location>
</feature>
<dbReference type="PANTHER" id="PTHR36933">
    <property type="entry name" value="SLL0788 PROTEIN"/>
    <property type="match status" value="1"/>
</dbReference>
<organism evidence="2 3">
    <name type="scientific">Ornithinimicrobium ciconiae</name>
    <dbReference type="NCBI Taxonomy" id="2594265"/>
    <lineage>
        <taxon>Bacteria</taxon>
        <taxon>Bacillati</taxon>
        <taxon>Actinomycetota</taxon>
        <taxon>Actinomycetes</taxon>
        <taxon>Micrococcales</taxon>
        <taxon>Ornithinimicrobiaceae</taxon>
        <taxon>Ornithinimicrobium</taxon>
    </lineage>
</organism>
<accession>A0A516G9I7</accession>
<reference evidence="2 3" key="1">
    <citation type="submission" date="2019-07" db="EMBL/GenBank/DDBJ databases">
        <title>complete genome sequencing of Ornithinimicrobium sp. H23M54.</title>
        <authorList>
            <person name="Bae J.-W."/>
            <person name="Lee S.-Y."/>
        </authorList>
    </citation>
    <scope>NUCLEOTIDE SEQUENCE [LARGE SCALE GENOMIC DNA]</scope>
    <source>
        <strain evidence="2 3">H23M54</strain>
    </source>
</reference>
<dbReference type="Pfam" id="PF03713">
    <property type="entry name" value="DUF305"/>
    <property type="match status" value="1"/>
</dbReference>
<sequence>MRLPALIAVSLVLLLSACTGEETGAERVASTAPVVQLGAPGAENRTLDAAEAEALDLTVEHTAADVDFVRHMLGHHEQAIIMTDLVEERTDDESVHLLAERMAVSQEDEMDQMQAWLRDRGEPVFDLESGGGHANHGQGDLMPGMLTDAQLAELEAATGDEFSRLFLEYMIMHHEGAITMVEDLWAAEGGQEVQIGDLARHVESDQRIEITRMRGMLEEMG</sequence>
<dbReference type="RefSeq" id="WP_143782866.1">
    <property type="nucleotide sequence ID" value="NZ_CP041616.1"/>
</dbReference>
<dbReference type="OrthoDB" id="26872at2"/>
<protein>
    <submittedName>
        <fullName evidence="2">DUF305 domain-containing protein</fullName>
    </submittedName>
</protein>
<evidence type="ECO:0000313" key="3">
    <source>
        <dbReference type="Proteomes" id="UP000315395"/>
    </source>
</evidence>
<dbReference type="PROSITE" id="PS51257">
    <property type="entry name" value="PROKAR_LIPOPROTEIN"/>
    <property type="match status" value="1"/>
</dbReference>
<dbReference type="AlphaFoldDB" id="A0A516G9I7"/>